<dbReference type="Pfam" id="PF10262">
    <property type="entry name" value="Rdx"/>
    <property type="match status" value="1"/>
</dbReference>
<sequence>MLRASLRLINFITSKERTAQSQFVGRVDQVFKGTVLNYQFSQTRAASTCTMGVKVHIIYWPKFTKLKTLLEDEFPGELEITGESTPTTTGWFEVEVNGKLVHSKKRGEGFVDSEQKMAVVVGAIEKALGH</sequence>
<dbReference type="SUPFAM" id="SSF52833">
    <property type="entry name" value="Thioredoxin-like"/>
    <property type="match status" value="1"/>
</dbReference>
<comment type="caution">
    <text evidence="2">The sequence shown here is derived from an EMBL/GenBank/DDBJ whole genome shotgun (WGS) entry which is preliminary data.</text>
</comment>
<name>A0A9D3TEE2_MEGAT</name>
<dbReference type="PANTHER" id="PTHR15124">
    <property type="entry name" value="SELENOPROTEIN W"/>
    <property type="match status" value="1"/>
</dbReference>
<dbReference type="InterPro" id="IPR036249">
    <property type="entry name" value="Thioredoxin-like_sf"/>
</dbReference>
<dbReference type="AlphaFoldDB" id="A0A9D3TEE2"/>
<reference evidence="2" key="1">
    <citation type="submission" date="2021-01" db="EMBL/GenBank/DDBJ databases">
        <authorList>
            <person name="Zahm M."/>
            <person name="Roques C."/>
            <person name="Cabau C."/>
            <person name="Klopp C."/>
            <person name="Donnadieu C."/>
            <person name="Jouanno E."/>
            <person name="Lampietro C."/>
            <person name="Louis A."/>
            <person name="Herpin A."/>
            <person name="Echchiki A."/>
            <person name="Berthelot C."/>
            <person name="Parey E."/>
            <person name="Roest-Crollius H."/>
            <person name="Braasch I."/>
            <person name="Postlethwait J."/>
            <person name="Bobe J."/>
            <person name="Montfort J."/>
            <person name="Bouchez O."/>
            <person name="Begum T."/>
            <person name="Mejri S."/>
            <person name="Adams A."/>
            <person name="Chen W.-J."/>
            <person name="Guiguen Y."/>
        </authorList>
    </citation>
    <scope>NUCLEOTIDE SEQUENCE</scope>
    <source>
        <strain evidence="2">YG-15Mar2019-1</strain>
        <tissue evidence="2">Brain</tissue>
    </source>
</reference>
<evidence type="ECO:0000313" key="2">
    <source>
        <dbReference type="EMBL" id="KAG7483863.1"/>
    </source>
</evidence>
<proteinExistence type="predicted"/>
<keyword evidence="3" id="KW-1185">Reference proteome</keyword>
<keyword evidence="1" id="KW-0676">Redox-active center</keyword>
<dbReference type="OrthoDB" id="444492at2759"/>
<evidence type="ECO:0008006" key="4">
    <source>
        <dbReference type="Google" id="ProtNLM"/>
    </source>
</evidence>
<organism evidence="2 3">
    <name type="scientific">Megalops atlanticus</name>
    <name type="common">Tarpon</name>
    <name type="synonym">Clupea gigantea</name>
    <dbReference type="NCBI Taxonomy" id="7932"/>
    <lineage>
        <taxon>Eukaryota</taxon>
        <taxon>Metazoa</taxon>
        <taxon>Chordata</taxon>
        <taxon>Craniata</taxon>
        <taxon>Vertebrata</taxon>
        <taxon>Euteleostomi</taxon>
        <taxon>Actinopterygii</taxon>
        <taxon>Neopterygii</taxon>
        <taxon>Teleostei</taxon>
        <taxon>Elopiformes</taxon>
        <taxon>Megalopidae</taxon>
        <taxon>Megalops</taxon>
    </lineage>
</organism>
<gene>
    <name evidence="2" type="ORF">MATL_G00042890</name>
</gene>
<evidence type="ECO:0000256" key="1">
    <source>
        <dbReference type="ARBA" id="ARBA00023284"/>
    </source>
</evidence>
<dbReference type="Gene3D" id="3.40.30.10">
    <property type="entry name" value="Glutaredoxin"/>
    <property type="match status" value="1"/>
</dbReference>
<dbReference type="InterPro" id="IPR051441">
    <property type="entry name" value="SelW_related"/>
</dbReference>
<protein>
    <recommendedName>
        <fullName evidence="4">Selenoprotein W</fullName>
    </recommendedName>
</protein>
<evidence type="ECO:0000313" key="3">
    <source>
        <dbReference type="Proteomes" id="UP001046870"/>
    </source>
</evidence>
<dbReference type="NCBIfam" id="TIGR02174">
    <property type="entry name" value="CXXU_selWTH"/>
    <property type="match status" value="1"/>
</dbReference>
<dbReference type="InterPro" id="IPR011893">
    <property type="entry name" value="Selenoprotein_Rdx-typ"/>
</dbReference>
<dbReference type="GO" id="GO:0005829">
    <property type="term" value="C:cytosol"/>
    <property type="evidence" value="ECO:0007669"/>
    <property type="project" value="TreeGrafter"/>
</dbReference>
<dbReference type="Proteomes" id="UP001046870">
    <property type="component" value="Chromosome 3"/>
</dbReference>
<dbReference type="EMBL" id="JAFDVH010000003">
    <property type="protein sequence ID" value="KAG7483863.1"/>
    <property type="molecule type" value="Genomic_DNA"/>
</dbReference>
<dbReference type="PANTHER" id="PTHR15124:SF18">
    <property type="entry name" value="SELENOPROTEIN W"/>
    <property type="match status" value="1"/>
</dbReference>
<accession>A0A9D3TEE2</accession>